<dbReference type="AlphaFoldDB" id="A0A5N5F4Y1"/>
<accession>A0A5N5F4Y1</accession>
<evidence type="ECO:0000313" key="1">
    <source>
        <dbReference type="EMBL" id="KAB2598027.1"/>
    </source>
</evidence>
<protein>
    <submittedName>
        <fullName evidence="1">Uncharacterized protein</fullName>
    </submittedName>
</protein>
<sequence length="95" mass="10744">MEMYAILGDENDVGLALGSKLLKGFTHRHRNTTNFKMDMRVRNKVLKSKEIKVAVEGNTRIGYMIKGWRVGMMQINVLEKSHLNVLLGVGEGNIK</sequence>
<comment type="caution">
    <text evidence="1">The sequence shown here is derived from an EMBL/GenBank/DDBJ whole genome shotgun (WGS) entry which is preliminary data.</text>
</comment>
<dbReference type="EMBL" id="SMOL01000768">
    <property type="protein sequence ID" value="KAB2598027.1"/>
    <property type="molecule type" value="Genomic_DNA"/>
</dbReference>
<keyword evidence="2" id="KW-1185">Reference proteome</keyword>
<reference evidence="2" key="2">
    <citation type="submission" date="2019-10" db="EMBL/GenBank/DDBJ databases">
        <title>A de novo genome assembly of a pear dwarfing rootstock.</title>
        <authorList>
            <person name="Wang F."/>
            <person name="Wang J."/>
            <person name="Li S."/>
            <person name="Zhang Y."/>
            <person name="Fang M."/>
            <person name="Ma L."/>
            <person name="Zhao Y."/>
            <person name="Jiang S."/>
        </authorList>
    </citation>
    <scope>NUCLEOTIDE SEQUENCE [LARGE SCALE GENOMIC DNA]</scope>
</reference>
<organism evidence="1 2">
    <name type="scientific">Pyrus ussuriensis x Pyrus communis</name>
    <dbReference type="NCBI Taxonomy" id="2448454"/>
    <lineage>
        <taxon>Eukaryota</taxon>
        <taxon>Viridiplantae</taxon>
        <taxon>Streptophyta</taxon>
        <taxon>Embryophyta</taxon>
        <taxon>Tracheophyta</taxon>
        <taxon>Spermatophyta</taxon>
        <taxon>Magnoliopsida</taxon>
        <taxon>eudicotyledons</taxon>
        <taxon>Gunneridae</taxon>
        <taxon>Pentapetalae</taxon>
        <taxon>rosids</taxon>
        <taxon>fabids</taxon>
        <taxon>Rosales</taxon>
        <taxon>Rosaceae</taxon>
        <taxon>Amygdaloideae</taxon>
        <taxon>Maleae</taxon>
        <taxon>Pyrus</taxon>
    </lineage>
</organism>
<proteinExistence type="predicted"/>
<name>A0A5N5F4Y1_9ROSA</name>
<reference evidence="1 2" key="1">
    <citation type="submission" date="2019-09" db="EMBL/GenBank/DDBJ databases">
        <authorList>
            <person name="Ou C."/>
        </authorList>
    </citation>
    <scope>NUCLEOTIDE SEQUENCE [LARGE SCALE GENOMIC DNA]</scope>
    <source>
        <strain evidence="1">S2</strain>
        <tissue evidence="1">Leaf</tissue>
    </source>
</reference>
<reference evidence="1 2" key="3">
    <citation type="submission" date="2019-11" db="EMBL/GenBank/DDBJ databases">
        <title>A de novo genome assembly of a pear dwarfing rootstock.</title>
        <authorList>
            <person name="Wang F."/>
            <person name="Wang J."/>
            <person name="Li S."/>
            <person name="Zhang Y."/>
            <person name="Fang M."/>
            <person name="Ma L."/>
            <person name="Zhao Y."/>
            <person name="Jiang S."/>
        </authorList>
    </citation>
    <scope>NUCLEOTIDE SEQUENCE [LARGE SCALE GENOMIC DNA]</scope>
    <source>
        <strain evidence="1">S2</strain>
        <tissue evidence="1">Leaf</tissue>
    </source>
</reference>
<dbReference type="OrthoDB" id="777695at2759"/>
<gene>
    <name evidence="1" type="ORF">D8674_000947</name>
</gene>
<dbReference type="Proteomes" id="UP000327157">
    <property type="component" value="Chromosome 1"/>
</dbReference>
<evidence type="ECO:0000313" key="2">
    <source>
        <dbReference type="Proteomes" id="UP000327157"/>
    </source>
</evidence>